<dbReference type="Pfam" id="PF10048">
    <property type="entry name" value="DUF2282"/>
    <property type="match status" value="1"/>
</dbReference>
<proteinExistence type="predicted"/>
<sequence>MINSKTTAAIVAGALAAAVGAGPAPVQAQEMEKCFGVSLKGQNDCAAGPGTTCAGTSTVDYQGNAWKLVPKGTCTTMAVPGERHGSLEPLDRDLPS</sequence>
<evidence type="ECO:0000313" key="3">
    <source>
        <dbReference type="Proteomes" id="UP001378188"/>
    </source>
</evidence>
<dbReference type="EMBL" id="JAZHOF010000009">
    <property type="protein sequence ID" value="MEJ8573844.1"/>
    <property type="molecule type" value="Genomic_DNA"/>
</dbReference>
<keyword evidence="1" id="KW-0732">Signal</keyword>
<feature type="chain" id="PRO_5043914470" evidence="1">
    <location>
        <begin position="29"/>
        <end position="96"/>
    </location>
</feature>
<gene>
    <name evidence="2" type="ORF">V3328_20320</name>
</gene>
<keyword evidence="3" id="KW-1185">Reference proteome</keyword>
<reference evidence="2 3" key="1">
    <citation type="submission" date="2024-02" db="EMBL/GenBank/DDBJ databases">
        <title>Genome analysis and characterization of Microbaculum marinisediminis sp. nov., isolated from marine sediment.</title>
        <authorList>
            <person name="Du Z.-J."/>
            <person name="Ye Y.-Q."/>
            <person name="Zhang Z.-R."/>
            <person name="Yuan S.-M."/>
            <person name="Zhang X.-Y."/>
        </authorList>
    </citation>
    <scope>NUCLEOTIDE SEQUENCE [LARGE SCALE GENOMIC DNA]</scope>
    <source>
        <strain evidence="2 3">SDUM1044001</strain>
    </source>
</reference>
<dbReference type="Proteomes" id="UP001378188">
    <property type="component" value="Unassembled WGS sequence"/>
</dbReference>
<organism evidence="2 3">
    <name type="scientific">Microbaculum marinum</name>
    <dbReference type="NCBI Taxonomy" id="1764581"/>
    <lineage>
        <taxon>Bacteria</taxon>
        <taxon>Pseudomonadati</taxon>
        <taxon>Pseudomonadota</taxon>
        <taxon>Alphaproteobacteria</taxon>
        <taxon>Hyphomicrobiales</taxon>
        <taxon>Tepidamorphaceae</taxon>
        <taxon>Microbaculum</taxon>
    </lineage>
</organism>
<protein>
    <submittedName>
        <fullName evidence="2">DUF2282 domain-containing protein</fullName>
    </submittedName>
</protein>
<evidence type="ECO:0000256" key="1">
    <source>
        <dbReference type="SAM" id="SignalP"/>
    </source>
</evidence>
<name>A0AAW9RY08_9HYPH</name>
<dbReference type="RefSeq" id="WP_340331545.1">
    <property type="nucleotide sequence ID" value="NZ_JAZHOF010000009.1"/>
</dbReference>
<comment type="caution">
    <text evidence="2">The sequence shown here is derived from an EMBL/GenBank/DDBJ whole genome shotgun (WGS) entry which is preliminary data.</text>
</comment>
<dbReference type="AlphaFoldDB" id="A0AAW9RY08"/>
<dbReference type="InterPro" id="IPR018740">
    <property type="entry name" value="DUF2282_membr"/>
</dbReference>
<accession>A0AAW9RY08</accession>
<evidence type="ECO:0000313" key="2">
    <source>
        <dbReference type="EMBL" id="MEJ8573844.1"/>
    </source>
</evidence>
<feature type="signal peptide" evidence="1">
    <location>
        <begin position="1"/>
        <end position="28"/>
    </location>
</feature>